<feature type="region of interest" description="Disordered" evidence="1">
    <location>
        <begin position="40"/>
        <end position="62"/>
    </location>
</feature>
<gene>
    <name evidence="2" type="ORF">GXW79_14760</name>
</gene>
<comment type="caution">
    <text evidence="2">The sequence shown here is derived from an EMBL/GenBank/DDBJ whole genome shotgun (WGS) entry which is preliminary data.</text>
</comment>
<evidence type="ECO:0000313" key="3">
    <source>
        <dbReference type="Proteomes" id="UP001196068"/>
    </source>
</evidence>
<sequence length="164" mass="16582">MPPWLRFVPVLALAGCATGEDPGAAMQAALDSNRASLGAIQPQPLRPVPAQSAPAPAAPVTASAPIAATTQPTPSSIGGGAPDTAAALIGADPDTVLRILGPPRLRRSEGTSEIWLYAGPDCHLDLVLYAEAEGARVAHAQARADGAIPRTETECLAGIAQRGV</sequence>
<evidence type="ECO:0000256" key="1">
    <source>
        <dbReference type="SAM" id="MobiDB-lite"/>
    </source>
</evidence>
<evidence type="ECO:0000313" key="2">
    <source>
        <dbReference type="EMBL" id="MBR0656341.1"/>
    </source>
</evidence>
<dbReference type="Proteomes" id="UP001196068">
    <property type="component" value="Unassembled WGS sequence"/>
</dbReference>
<reference evidence="2" key="1">
    <citation type="submission" date="2020-01" db="EMBL/GenBank/DDBJ databases">
        <authorList>
            <person name="Rat A."/>
        </authorList>
    </citation>
    <scope>NUCLEOTIDE SEQUENCE</scope>
    <source>
        <strain evidence="2">LMG 28251</strain>
    </source>
</reference>
<keyword evidence="3" id="KW-1185">Reference proteome</keyword>
<dbReference type="EMBL" id="JAAEDH010000017">
    <property type="protein sequence ID" value="MBR0656341.1"/>
    <property type="molecule type" value="Genomic_DNA"/>
</dbReference>
<proteinExistence type="predicted"/>
<dbReference type="RefSeq" id="WP_211875184.1">
    <property type="nucleotide sequence ID" value="NZ_JAAEDH010000017.1"/>
</dbReference>
<protein>
    <submittedName>
        <fullName evidence="2">Uncharacterized protein</fullName>
    </submittedName>
</protein>
<organism evidence="2 3">
    <name type="scientific">Plastoroseomonas arctica</name>
    <dbReference type="NCBI Taxonomy" id="1509237"/>
    <lineage>
        <taxon>Bacteria</taxon>
        <taxon>Pseudomonadati</taxon>
        <taxon>Pseudomonadota</taxon>
        <taxon>Alphaproteobacteria</taxon>
        <taxon>Acetobacterales</taxon>
        <taxon>Acetobacteraceae</taxon>
        <taxon>Plastoroseomonas</taxon>
    </lineage>
</organism>
<dbReference type="AlphaFoldDB" id="A0AAF1JXM6"/>
<reference evidence="2" key="2">
    <citation type="journal article" date="2021" name="Syst. Appl. Microbiol.">
        <title>Roseomonas hellenica sp. nov., isolated from roots of wild-growing Alkanna tinctoria.</title>
        <authorList>
            <person name="Rat A."/>
            <person name="Naranjo H.D."/>
            <person name="Lebbe L."/>
            <person name="Cnockaert M."/>
            <person name="Krigas N."/>
            <person name="Grigoriadou K."/>
            <person name="Maloupa E."/>
            <person name="Willems A."/>
        </authorList>
    </citation>
    <scope>NUCLEOTIDE SEQUENCE</scope>
    <source>
        <strain evidence="2">LMG 28251</strain>
    </source>
</reference>
<accession>A0AAF1JXM6</accession>
<feature type="compositionally biased region" description="Low complexity" evidence="1">
    <location>
        <begin position="48"/>
        <end position="62"/>
    </location>
</feature>
<name>A0AAF1JXM6_9PROT</name>